<dbReference type="AlphaFoldDB" id="A0AAD7B0K4"/>
<proteinExistence type="predicted"/>
<dbReference type="Gene3D" id="1.25.10.10">
    <property type="entry name" value="Leucine-rich Repeat Variant"/>
    <property type="match status" value="1"/>
</dbReference>
<protein>
    <submittedName>
        <fullName evidence="1">Uncharacterized protein</fullName>
    </submittedName>
</protein>
<name>A0AAD7B0K4_9AGAR</name>
<sequence length="694" mass="76954">MTALERVETRGSLASWWSDSNPLLRDGPTINIHALAKPLMKRMYHRQALAFIAKDVPGEPLSKGMVEIYTSYLSCKYVFPETRLRVLEHLASSIPDNAQEEFLCSSAVELLPQMLPDDTLKWGALSLVEGILARKLGFANSVTIRNIDTRNWYLDDVEMVKSVLVAMSENAEGAGVVSALLDESKTSGVREWACALVEQLGGQLSFDDVGLHDFPLVRIFKNARDHDAVFSKAIAALFQVAQQEKAETGIRTSRDFFMPKGALTLMFALLERGLSVDSILRQVSLTRLFDHLHPETRETKTRVLCVLGQHPSGAAAIVAAERLKEIADLLLSDDVDTKHRVCALLESLVRYEPLKTAHLWEFVVGEMLDVPSPWSERERDRMRWQGGAGQAISALIAIAKHEGGAHVLASTYATRSVLIFLTEHQFNAKAYKLIETLVENGLSPDSLLGSELVRQLGHLIRRHKDERKGGSAAYMLSALVRGADFAASVLEASIPGSMQILLRSRNENDRYRACCFISTLAEHRFTVPGILRQIPIQILTDLVRREDPIPLMCLNGCPPVGSSATVALTAISRHPKGAETLVGTNILHYLLSSPWQLGLEECDFIATLARGEHRVDSTISAPMAEKILLAFFYHKFDSAPQLMEAVRQLSQWPQARMAFQQAIAKDSVLSRFEGVERSALLNEILVVIEHSIPS</sequence>
<evidence type="ECO:0000313" key="1">
    <source>
        <dbReference type="EMBL" id="KAJ7606426.1"/>
    </source>
</evidence>
<comment type="caution">
    <text evidence="1">The sequence shown here is derived from an EMBL/GenBank/DDBJ whole genome shotgun (WGS) entry which is preliminary data.</text>
</comment>
<dbReference type="InterPro" id="IPR011989">
    <property type="entry name" value="ARM-like"/>
</dbReference>
<reference evidence="1" key="1">
    <citation type="submission" date="2023-03" db="EMBL/GenBank/DDBJ databases">
        <title>Massive genome expansion in bonnet fungi (Mycena s.s.) driven by repeated elements and novel gene families across ecological guilds.</title>
        <authorList>
            <consortium name="Lawrence Berkeley National Laboratory"/>
            <person name="Harder C.B."/>
            <person name="Miyauchi S."/>
            <person name="Viragh M."/>
            <person name="Kuo A."/>
            <person name="Thoen E."/>
            <person name="Andreopoulos B."/>
            <person name="Lu D."/>
            <person name="Skrede I."/>
            <person name="Drula E."/>
            <person name="Henrissat B."/>
            <person name="Morin E."/>
            <person name="Kohler A."/>
            <person name="Barry K."/>
            <person name="LaButti K."/>
            <person name="Morin E."/>
            <person name="Salamov A."/>
            <person name="Lipzen A."/>
            <person name="Mereny Z."/>
            <person name="Hegedus B."/>
            <person name="Baldrian P."/>
            <person name="Stursova M."/>
            <person name="Weitz H."/>
            <person name="Taylor A."/>
            <person name="Grigoriev I.V."/>
            <person name="Nagy L.G."/>
            <person name="Martin F."/>
            <person name="Kauserud H."/>
        </authorList>
    </citation>
    <scope>NUCLEOTIDE SEQUENCE</scope>
    <source>
        <strain evidence="1">9284</strain>
    </source>
</reference>
<dbReference type="Proteomes" id="UP001221142">
    <property type="component" value="Unassembled WGS sequence"/>
</dbReference>
<accession>A0AAD7B0K4</accession>
<dbReference type="InterPro" id="IPR016024">
    <property type="entry name" value="ARM-type_fold"/>
</dbReference>
<evidence type="ECO:0000313" key="2">
    <source>
        <dbReference type="Proteomes" id="UP001221142"/>
    </source>
</evidence>
<dbReference type="EMBL" id="JARKIF010000058">
    <property type="protein sequence ID" value="KAJ7606426.1"/>
    <property type="molecule type" value="Genomic_DNA"/>
</dbReference>
<dbReference type="SUPFAM" id="SSF48371">
    <property type="entry name" value="ARM repeat"/>
    <property type="match status" value="1"/>
</dbReference>
<gene>
    <name evidence="1" type="ORF">FB45DRAFT_950397</name>
</gene>
<organism evidence="1 2">
    <name type="scientific">Roridomyces roridus</name>
    <dbReference type="NCBI Taxonomy" id="1738132"/>
    <lineage>
        <taxon>Eukaryota</taxon>
        <taxon>Fungi</taxon>
        <taxon>Dikarya</taxon>
        <taxon>Basidiomycota</taxon>
        <taxon>Agaricomycotina</taxon>
        <taxon>Agaricomycetes</taxon>
        <taxon>Agaricomycetidae</taxon>
        <taxon>Agaricales</taxon>
        <taxon>Marasmiineae</taxon>
        <taxon>Mycenaceae</taxon>
        <taxon>Roridomyces</taxon>
    </lineage>
</organism>
<keyword evidence="2" id="KW-1185">Reference proteome</keyword>